<organism evidence="5 6">
    <name type="scientific">Corallincola platygyrae</name>
    <dbReference type="NCBI Taxonomy" id="1193278"/>
    <lineage>
        <taxon>Bacteria</taxon>
        <taxon>Pseudomonadati</taxon>
        <taxon>Pseudomonadota</taxon>
        <taxon>Gammaproteobacteria</taxon>
        <taxon>Alteromonadales</taxon>
        <taxon>Psychromonadaceae</taxon>
        <taxon>Corallincola</taxon>
    </lineage>
</organism>
<name>A0ABW4XM17_9GAMM</name>
<dbReference type="SUPFAM" id="SSF111369">
    <property type="entry name" value="HlyD-like secretion proteins"/>
    <property type="match status" value="1"/>
</dbReference>
<feature type="region of interest" description="Disordered" evidence="3">
    <location>
        <begin position="389"/>
        <end position="413"/>
    </location>
</feature>
<sequence length="413" mass="45426">MKSILLKAGLPILILVVAAGAAQLIIASKKPPEQKEDDKKALLVDTLSASPQTVRFTVKAQGTVRPKVETDLISEVRGRVIEISPKFVNGGYFNKGDLLVRIEPADYQTALIAAKAEVARAKANLQEELARAKVAETDWKQFDLETAPELGLRKPQVAKEMANVAYAEAELEKANRDLERTMIRAPYDGMVYQKDVDLGQYLTVGAQIGIVYGTDVAEVRLPLSDNDLAYLELPFVMDRDSAVIPDVTLSAHIAGTKAEWSAQLRRSEKVIDEKTRLIYLVAEVDDPYGRNLANTDGYFPLKFGRFVQADIAGQRAENIYVFPRHVLRRGNQILLVDSENHLRLRDVEVLRTDGDSVYISAGIEDGEQVALTPISNPLDGMAVRTIPPSLPGPQGLESEPEQIAIANDGDTQE</sequence>
<feature type="coiled-coil region" evidence="2">
    <location>
        <begin position="111"/>
        <end position="184"/>
    </location>
</feature>
<dbReference type="Proteomes" id="UP001597380">
    <property type="component" value="Unassembled WGS sequence"/>
</dbReference>
<dbReference type="Pfam" id="PF25917">
    <property type="entry name" value="BSH_RND"/>
    <property type="match status" value="1"/>
</dbReference>
<dbReference type="RefSeq" id="WP_345340677.1">
    <property type="nucleotide sequence ID" value="NZ_BAABLI010000016.1"/>
</dbReference>
<comment type="similarity">
    <text evidence="1">Belongs to the membrane fusion protein (MFP) (TC 8.A.1) family.</text>
</comment>
<dbReference type="Gene3D" id="2.40.30.170">
    <property type="match status" value="1"/>
</dbReference>
<keyword evidence="6" id="KW-1185">Reference proteome</keyword>
<gene>
    <name evidence="5" type="ORF">ACFSJ3_08015</name>
</gene>
<dbReference type="Gene3D" id="1.10.287.470">
    <property type="entry name" value="Helix hairpin bin"/>
    <property type="match status" value="1"/>
</dbReference>
<dbReference type="Gene3D" id="2.40.50.100">
    <property type="match status" value="1"/>
</dbReference>
<reference evidence="6" key="1">
    <citation type="journal article" date="2019" name="Int. J. Syst. Evol. Microbiol.">
        <title>The Global Catalogue of Microorganisms (GCM) 10K type strain sequencing project: providing services to taxonomists for standard genome sequencing and annotation.</title>
        <authorList>
            <consortium name="The Broad Institute Genomics Platform"/>
            <consortium name="The Broad Institute Genome Sequencing Center for Infectious Disease"/>
            <person name="Wu L."/>
            <person name="Ma J."/>
        </authorList>
    </citation>
    <scope>NUCLEOTIDE SEQUENCE [LARGE SCALE GENOMIC DNA]</scope>
    <source>
        <strain evidence="6">CGMCC 1.10992</strain>
    </source>
</reference>
<keyword evidence="2" id="KW-0175">Coiled coil</keyword>
<comment type="caution">
    <text evidence="5">The sequence shown here is derived from an EMBL/GenBank/DDBJ whole genome shotgun (WGS) entry which is preliminary data.</text>
</comment>
<evidence type="ECO:0000256" key="3">
    <source>
        <dbReference type="SAM" id="MobiDB-lite"/>
    </source>
</evidence>
<evidence type="ECO:0000313" key="6">
    <source>
        <dbReference type="Proteomes" id="UP001597380"/>
    </source>
</evidence>
<dbReference type="Gene3D" id="2.40.420.20">
    <property type="match status" value="1"/>
</dbReference>
<evidence type="ECO:0000313" key="5">
    <source>
        <dbReference type="EMBL" id="MFD2095924.1"/>
    </source>
</evidence>
<dbReference type="PANTHER" id="PTHR30469">
    <property type="entry name" value="MULTIDRUG RESISTANCE PROTEIN MDTA"/>
    <property type="match status" value="1"/>
</dbReference>
<evidence type="ECO:0000256" key="1">
    <source>
        <dbReference type="ARBA" id="ARBA00009477"/>
    </source>
</evidence>
<proteinExistence type="inferred from homology"/>
<evidence type="ECO:0000256" key="2">
    <source>
        <dbReference type="SAM" id="Coils"/>
    </source>
</evidence>
<dbReference type="EMBL" id="JBHUHT010000010">
    <property type="protein sequence ID" value="MFD2095924.1"/>
    <property type="molecule type" value="Genomic_DNA"/>
</dbReference>
<evidence type="ECO:0000259" key="4">
    <source>
        <dbReference type="Pfam" id="PF25917"/>
    </source>
</evidence>
<accession>A0ABW4XM17</accession>
<dbReference type="InterPro" id="IPR058625">
    <property type="entry name" value="MdtA-like_BSH"/>
</dbReference>
<dbReference type="InterPro" id="IPR006143">
    <property type="entry name" value="RND_pump_MFP"/>
</dbReference>
<dbReference type="PANTHER" id="PTHR30469:SF12">
    <property type="entry name" value="MULTIDRUG RESISTANCE PROTEIN MDTA"/>
    <property type="match status" value="1"/>
</dbReference>
<protein>
    <submittedName>
        <fullName evidence="5">Efflux RND transporter periplasmic adaptor subunit</fullName>
    </submittedName>
</protein>
<feature type="domain" description="Multidrug resistance protein MdtA-like barrel-sandwich hybrid" evidence="4">
    <location>
        <begin position="72"/>
        <end position="211"/>
    </location>
</feature>
<dbReference type="NCBIfam" id="TIGR01730">
    <property type="entry name" value="RND_mfp"/>
    <property type="match status" value="1"/>
</dbReference>